<dbReference type="STRING" id="763407.A0A167P0R8"/>
<dbReference type="RefSeq" id="XP_018295064.1">
    <property type="nucleotide sequence ID" value="XM_018430827.1"/>
</dbReference>
<sequence>MQSRIFPVLLATGVGIATGVYVFQPLLKEYEAETNGTWILPGNEQTTKPFENKPRVPEQKESTEKD</sequence>
<evidence type="ECO:0000313" key="3">
    <source>
        <dbReference type="EMBL" id="OAD77024.1"/>
    </source>
</evidence>
<evidence type="ECO:0000256" key="2">
    <source>
        <dbReference type="SAM" id="Phobius"/>
    </source>
</evidence>
<keyword evidence="2" id="KW-0472">Membrane</keyword>
<dbReference type="Pfam" id="PF23670">
    <property type="entry name" value="PIGBOS1"/>
    <property type="match status" value="1"/>
</dbReference>
<feature type="transmembrane region" description="Helical" evidence="2">
    <location>
        <begin position="6"/>
        <end position="23"/>
    </location>
</feature>
<dbReference type="AlphaFoldDB" id="A0A167P0R8"/>
<dbReference type="VEuPathDB" id="FungiDB:PHYBLDRAFT_142539"/>
<dbReference type="GeneID" id="28991733"/>
<keyword evidence="4" id="KW-1185">Reference proteome</keyword>
<feature type="compositionally biased region" description="Basic and acidic residues" evidence="1">
    <location>
        <begin position="50"/>
        <end position="66"/>
    </location>
</feature>
<evidence type="ECO:0000256" key="1">
    <source>
        <dbReference type="SAM" id="MobiDB-lite"/>
    </source>
</evidence>
<accession>A0A167P0R8</accession>
<dbReference type="InParanoid" id="A0A167P0R8"/>
<gene>
    <name evidence="3" type="ORF">PHYBLDRAFT_142539</name>
</gene>
<reference evidence="4" key="1">
    <citation type="submission" date="2015-06" db="EMBL/GenBank/DDBJ databases">
        <title>Expansion of signal transduction pathways in fungi by whole-genome duplication.</title>
        <authorList>
            <consortium name="DOE Joint Genome Institute"/>
            <person name="Corrochano L.M."/>
            <person name="Kuo A."/>
            <person name="Marcet-Houben M."/>
            <person name="Polaino S."/>
            <person name="Salamov A."/>
            <person name="Villalobos J.M."/>
            <person name="Alvarez M.I."/>
            <person name="Avalos J."/>
            <person name="Benito E.P."/>
            <person name="Benoit I."/>
            <person name="Burger G."/>
            <person name="Camino L.P."/>
            <person name="Canovas D."/>
            <person name="Cerda-Olmedo E."/>
            <person name="Cheng J.-F."/>
            <person name="Dominguez A."/>
            <person name="Elias M."/>
            <person name="Eslava A.P."/>
            <person name="Glaser F."/>
            <person name="Grimwood J."/>
            <person name="Gutierrez G."/>
            <person name="Heitman J."/>
            <person name="Henrissat B."/>
            <person name="Iturriaga E.A."/>
            <person name="Lang B.F."/>
            <person name="Lavin J.L."/>
            <person name="Lee S."/>
            <person name="Li W."/>
            <person name="Lindquist E."/>
            <person name="Lopez-Garcia S."/>
            <person name="Luque E.M."/>
            <person name="Marcos A.T."/>
            <person name="Martin J."/>
            <person name="McCluskey K."/>
            <person name="Medina H.R."/>
            <person name="Miralles-Duran A."/>
            <person name="Miyazaki A."/>
            <person name="Munoz-Torres E."/>
            <person name="Oguiza J.A."/>
            <person name="Ohm R."/>
            <person name="Olmedo M."/>
            <person name="Orejas M."/>
            <person name="Ortiz-Castellanos L."/>
            <person name="Pisabarro A.G."/>
            <person name="Rodriguez-Romero J."/>
            <person name="Ruiz-Herrera J."/>
            <person name="Ruiz-Vazquez R."/>
            <person name="Sanz C."/>
            <person name="Schackwitz W."/>
            <person name="Schmutz J."/>
            <person name="Shahriari M."/>
            <person name="Shelest E."/>
            <person name="Silva-Franco F."/>
            <person name="Soanes D."/>
            <person name="Syed K."/>
            <person name="Tagua V.G."/>
            <person name="Talbot N.J."/>
            <person name="Thon M."/>
            <person name="De vries R.P."/>
            <person name="Wiebenga A."/>
            <person name="Yadav J.S."/>
            <person name="Braun E.L."/>
            <person name="Baker S."/>
            <person name="Garre V."/>
            <person name="Horwitz B."/>
            <person name="Torres-Martinez S."/>
            <person name="Idnurm A."/>
            <person name="Herrera-Estrella A."/>
            <person name="Gabaldon T."/>
            <person name="Grigoriev I.V."/>
        </authorList>
    </citation>
    <scope>NUCLEOTIDE SEQUENCE [LARGE SCALE GENOMIC DNA]</scope>
    <source>
        <strain evidence="4">NRRL 1555(-)</strain>
    </source>
</reference>
<dbReference type="OrthoDB" id="4093673at2759"/>
<dbReference type="InterPro" id="IPR057394">
    <property type="entry name" value="PIGBOS1"/>
</dbReference>
<feature type="region of interest" description="Disordered" evidence="1">
    <location>
        <begin position="38"/>
        <end position="66"/>
    </location>
</feature>
<proteinExistence type="predicted"/>
<keyword evidence="2" id="KW-0812">Transmembrane</keyword>
<organism evidence="3 4">
    <name type="scientific">Phycomyces blakesleeanus (strain ATCC 8743b / DSM 1359 / FGSC 10004 / NBRC 33097 / NRRL 1555)</name>
    <dbReference type="NCBI Taxonomy" id="763407"/>
    <lineage>
        <taxon>Eukaryota</taxon>
        <taxon>Fungi</taxon>
        <taxon>Fungi incertae sedis</taxon>
        <taxon>Mucoromycota</taxon>
        <taxon>Mucoromycotina</taxon>
        <taxon>Mucoromycetes</taxon>
        <taxon>Mucorales</taxon>
        <taxon>Phycomycetaceae</taxon>
        <taxon>Phycomyces</taxon>
    </lineage>
</organism>
<evidence type="ECO:0000313" key="4">
    <source>
        <dbReference type="Proteomes" id="UP000077315"/>
    </source>
</evidence>
<dbReference type="Proteomes" id="UP000077315">
    <property type="component" value="Unassembled WGS sequence"/>
</dbReference>
<protein>
    <submittedName>
        <fullName evidence="3">Uncharacterized protein</fullName>
    </submittedName>
</protein>
<dbReference type="EMBL" id="KV440975">
    <property type="protein sequence ID" value="OAD77024.1"/>
    <property type="molecule type" value="Genomic_DNA"/>
</dbReference>
<name>A0A167P0R8_PHYB8</name>
<keyword evidence="2" id="KW-1133">Transmembrane helix</keyword>